<dbReference type="EMBL" id="LN899826">
    <property type="protein sequence ID" value="CUV38495.1"/>
    <property type="molecule type" value="Genomic_DNA"/>
</dbReference>
<protein>
    <submittedName>
        <fullName evidence="2">Uncharacterized protein</fullName>
    </submittedName>
</protein>
<accession>A0A0S4VLF8</accession>
<organism evidence="2">
    <name type="scientific">Ralstonia solanacearum</name>
    <name type="common">Pseudomonas solanacearum</name>
    <dbReference type="NCBI Taxonomy" id="305"/>
    <lineage>
        <taxon>Bacteria</taxon>
        <taxon>Pseudomonadati</taxon>
        <taxon>Pseudomonadota</taxon>
        <taxon>Betaproteobacteria</taxon>
        <taxon>Burkholderiales</taxon>
        <taxon>Burkholderiaceae</taxon>
        <taxon>Ralstonia</taxon>
        <taxon>Ralstonia solanacearum species complex</taxon>
    </lineage>
</organism>
<dbReference type="EMBL" id="LN899823">
    <property type="protein sequence ID" value="CUV25949.1"/>
    <property type="molecule type" value="Genomic_DNA"/>
</dbReference>
<evidence type="ECO:0000313" key="4">
    <source>
        <dbReference type="EMBL" id="CUV59132.1"/>
    </source>
</evidence>
<name>A0A0S4VLF8_RALSL</name>
<gene>
    <name evidence="4" type="ORF">RD1301_v1_270022</name>
    <name evidence="1" type="ORF">RUN1744_v1_1160005</name>
    <name evidence="2" type="ORF">TD1301_v1_1200022</name>
    <name evidence="3" type="ORF">TF3108_v1_130022</name>
</gene>
<dbReference type="AlphaFoldDB" id="A0A0S4VLF8"/>
<dbReference type="EMBL" id="LN899825">
    <property type="protein sequence ID" value="CUV35053.1"/>
    <property type="molecule type" value="Genomic_DNA"/>
</dbReference>
<reference evidence="2" key="1">
    <citation type="submission" date="2015-10" db="EMBL/GenBank/DDBJ databases">
        <authorList>
            <person name="Gilbert D.G."/>
        </authorList>
    </citation>
    <scope>NUCLEOTIDE SEQUENCE</scope>
    <source>
        <strain evidence="2">Phyl III-seqv23</strain>
    </source>
</reference>
<evidence type="ECO:0000313" key="3">
    <source>
        <dbReference type="EMBL" id="CUV38495.1"/>
    </source>
</evidence>
<sequence>MIVTGQASSEFVTAEAVARVGALVHFLKRTEPSSTTTIV</sequence>
<proteinExistence type="predicted"/>
<evidence type="ECO:0000313" key="2">
    <source>
        <dbReference type="EMBL" id="CUV35053.1"/>
    </source>
</evidence>
<dbReference type="EMBL" id="LN899822">
    <property type="protein sequence ID" value="CUV59132.1"/>
    <property type="molecule type" value="Genomic_DNA"/>
</dbReference>
<evidence type="ECO:0000313" key="1">
    <source>
        <dbReference type="EMBL" id="CUV25949.1"/>
    </source>
</evidence>